<dbReference type="Pfam" id="PF16874">
    <property type="entry name" value="Glyco_hydro_36C"/>
    <property type="match status" value="1"/>
</dbReference>
<feature type="domain" description="Glycosyl hydrolase family 36 C-terminal" evidence="6">
    <location>
        <begin position="651"/>
        <end position="743"/>
    </location>
</feature>
<organism evidence="8 9">
    <name type="scientific">Jatrophihabitans telluris</name>
    <dbReference type="NCBI Taxonomy" id="2038343"/>
    <lineage>
        <taxon>Bacteria</taxon>
        <taxon>Bacillati</taxon>
        <taxon>Actinomycetota</taxon>
        <taxon>Actinomycetes</taxon>
        <taxon>Jatrophihabitantales</taxon>
        <taxon>Jatrophihabitantaceae</taxon>
        <taxon>Jatrophihabitans</taxon>
    </lineage>
</organism>
<dbReference type="SUPFAM" id="SSF51445">
    <property type="entry name" value="(Trans)glycosidases"/>
    <property type="match status" value="1"/>
</dbReference>
<evidence type="ECO:0000256" key="1">
    <source>
        <dbReference type="ARBA" id="ARBA00001255"/>
    </source>
</evidence>
<dbReference type="EC" id="3.2.1.22" evidence="2"/>
<reference evidence="8" key="2">
    <citation type="submission" date="2022-05" db="EMBL/GenBank/DDBJ databases">
        <authorList>
            <person name="Kim J.-S."/>
            <person name="Lee K."/>
            <person name="Suh M."/>
            <person name="Eom M."/>
            <person name="Kim J.-S."/>
            <person name="Kim D.-S."/>
            <person name="Ko S.-H."/>
            <person name="Shin Y."/>
            <person name="Lee J.-S."/>
        </authorList>
    </citation>
    <scope>NUCLEOTIDE SEQUENCE</scope>
    <source>
        <strain evidence="8">N237</strain>
    </source>
</reference>
<evidence type="ECO:0000259" key="7">
    <source>
        <dbReference type="Pfam" id="PF16875"/>
    </source>
</evidence>
<dbReference type="Proteomes" id="UP001056336">
    <property type="component" value="Chromosome"/>
</dbReference>
<dbReference type="InterPro" id="IPR013785">
    <property type="entry name" value="Aldolase_TIM"/>
</dbReference>
<dbReference type="CDD" id="cd14791">
    <property type="entry name" value="GH36"/>
    <property type="match status" value="1"/>
</dbReference>
<dbReference type="Pfam" id="PF16875">
    <property type="entry name" value="Glyco_hydro_36N"/>
    <property type="match status" value="1"/>
</dbReference>
<keyword evidence="9" id="KW-1185">Reference proteome</keyword>
<sequence length="746" mass="80954">MSSPASTPSAAEPMPPVPLVLPALITGGGGSGAAADGGRTPERTGLVLIPATAGLPRLAWLGVATEGLDAADIAAVREHGTGGPSNQGGEPHSVPVLGEVSAFWFGRPGLEGHRLGEDPAAGHDWSTAFTAVESAVEADGTSTIRSVDEASALQLLTEIESLPGGALRIRHELTNLDRRPYVVNHLDVAVPVDERVAEVLDLTGRWGRERAPQRHRITDGLWLRDVRAGRPNFESPTQLVAGTAGFGFGHGHVWGLSVAWSGNTTSYLERQPSGVVTLGGGELLLPGEIVLGYGESYRTPWVILTASHRGLDGLAAQLHRYVRSLPAHPSTPRPVVCNVWEAVYFDHNLDRLKELADRAAEIGIERFVLDDGWFGSRRDDTSGLGDWTISPDVWPDGLGPIVEHVRGLGMSFGLWFEPEMVNPDSELYRAHPEWILQITGRRPLESRNQWVLDLGRAEVRRYLFDQISAVLSAYPIEFVKWDHNRPLADAGSGARADAAGVHSATAGYYLLLEELRRAHPEVEWESCASGGGRIDLGVIERVERFWTSDMTDALSRQQIQRWTGQLVPPEYLGAHVSAPTNHQTGRQLSLDFRCATAFFGSFGVEWDVTAAGPQDRARLAAWIESYKQHRALLHGGRSFRGDLPEESRYVYGVVSADADEAIAAYVQLDETVSEPGPFLVPGLDPARRYRARQIMPEDTEALRHGDVGVGWRGQGLSFTGAVLAEVGLPAPYRGPETSVIVHLVAE</sequence>
<dbReference type="Pfam" id="PF02065">
    <property type="entry name" value="Melibiase"/>
    <property type="match status" value="1"/>
</dbReference>
<gene>
    <name evidence="8" type="ORF">M6D93_15390</name>
</gene>
<evidence type="ECO:0000313" key="9">
    <source>
        <dbReference type="Proteomes" id="UP001056336"/>
    </source>
</evidence>
<evidence type="ECO:0000256" key="5">
    <source>
        <dbReference type="SAM" id="MobiDB-lite"/>
    </source>
</evidence>
<dbReference type="EMBL" id="CP097332">
    <property type="protein sequence ID" value="UQX87674.1"/>
    <property type="molecule type" value="Genomic_DNA"/>
</dbReference>
<protein>
    <recommendedName>
        <fullName evidence="2">alpha-galactosidase</fullName>
        <ecNumber evidence="2">3.2.1.22</ecNumber>
    </recommendedName>
</protein>
<feature type="domain" description="Glycosyl hydrolase family 36 N-terminal" evidence="7">
    <location>
        <begin position="99"/>
        <end position="291"/>
    </location>
</feature>
<dbReference type="Gene3D" id="2.60.40.1180">
    <property type="entry name" value="Golgi alpha-mannosidase II"/>
    <property type="match status" value="1"/>
</dbReference>
<evidence type="ECO:0000256" key="3">
    <source>
        <dbReference type="ARBA" id="ARBA00022801"/>
    </source>
</evidence>
<dbReference type="InterPro" id="IPR017853">
    <property type="entry name" value="GH"/>
</dbReference>
<dbReference type="InterPro" id="IPR013780">
    <property type="entry name" value="Glyco_hydro_b"/>
</dbReference>
<dbReference type="InterPro" id="IPR000111">
    <property type="entry name" value="Glyco_hydro_27/36_CS"/>
</dbReference>
<dbReference type="InterPro" id="IPR031705">
    <property type="entry name" value="Glyco_hydro_36_C"/>
</dbReference>
<dbReference type="PANTHER" id="PTHR43053">
    <property type="entry name" value="GLYCOSIDASE FAMILY 31"/>
    <property type="match status" value="1"/>
</dbReference>
<dbReference type="PROSITE" id="PS00512">
    <property type="entry name" value="ALPHA_GALACTOSIDASE"/>
    <property type="match status" value="1"/>
</dbReference>
<evidence type="ECO:0000256" key="2">
    <source>
        <dbReference type="ARBA" id="ARBA00012755"/>
    </source>
</evidence>
<comment type="catalytic activity">
    <reaction evidence="1">
        <text>Hydrolysis of terminal, non-reducing alpha-D-galactose residues in alpha-D-galactosides, including galactose oligosaccharides, galactomannans and galactolipids.</text>
        <dbReference type="EC" id="3.2.1.22"/>
    </reaction>
</comment>
<dbReference type="InterPro" id="IPR038417">
    <property type="entry name" value="Alpga-gal_N_sf"/>
</dbReference>
<dbReference type="Gene3D" id="3.20.20.70">
    <property type="entry name" value="Aldolase class I"/>
    <property type="match status" value="1"/>
</dbReference>
<dbReference type="PRINTS" id="PR00743">
    <property type="entry name" value="GLHYDRLASE36"/>
</dbReference>
<name>A0ABY4QWH6_9ACTN</name>
<dbReference type="InterPro" id="IPR031704">
    <property type="entry name" value="Glyco_hydro_36_N"/>
</dbReference>
<reference evidence="8" key="1">
    <citation type="journal article" date="2018" name="Int. J. Syst. Evol. Microbiol.">
        <title>Jatrophihabitans telluris sp. nov., isolated from sediment soil of lava forest wetlands and the emended description of the genus Jatrophihabitans.</title>
        <authorList>
            <person name="Lee K.C."/>
            <person name="Suh M.K."/>
            <person name="Eom M.K."/>
            <person name="Kim K.K."/>
            <person name="Kim J.S."/>
            <person name="Kim D.S."/>
            <person name="Ko S.H."/>
            <person name="Shin Y.K."/>
            <person name="Lee J.S."/>
        </authorList>
    </citation>
    <scope>NUCLEOTIDE SEQUENCE</scope>
    <source>
        <strain evidence="8">N237</strain>
    </source>
</reference>
<evidence type="ECO:0000313" key="8">
    <source>
        <dbReference type="EMBL" id="UQX87674.1"/>
    </source>
</evidence>
<dbReference type="RefSeq" id="WP_249770427.1">
    <property type="nucleotide sequence ID" value="NZ_CP097332.1"/>
</dbReference>
<dbReference type="InterPro" id="IPR002252">
    <property type="entry name" value="Glyco_hydro_36"/>
</dbReference>
<keyword evidence="4" id="KW-0326">Glycosidase</keyword>
<feature type="region of interest" description="Disordered" evidence="5">
    <location>
        <begin position="1"/>
        <end position="23"/>
    </location>
</feature>
<accession>A0ABY4QWH6</accession>
<dbReference type="Gene3D" id="2.70.98.60">
    <property type="entry name" value="alpha-galactosidase from lactobacil brevis"/>
    <property type="match status" value="1"/>
</dbReference>
<feature type="compositionally biased region" description="Low complexity" evidence="5">
    <location>
        <begin position="1"/>
        <end position="12"/>
    </location>
</feature>
<proteinExistence type="predicted"/>
<evidence type="ECO:0000256" key="4">
    <source>
        <dbReference type="ARBA" id="ARBA00023295"/>
    </source>
</evidence>
<dbReference type="InterPro" id="IPR050985">
    <property type="entry name" value="Alpha-glycosidase_related"/>
</dbReference>
<keyword evidence="3" id="KW-0378">Hydrolase</keyword>
<evidence type="ECO:0000259" key="6">
    <source>
        <dbReference type="Pfam" id="PF16874"/>
    </source>
</evidence>
<dbReference type="PANTHER" id="PTHR43053:SF3">
    <property type="entry name" value="ALPHA-GALACTOSIDASE C-RELATED"/>
    <property type="match status" value="1"/>
</dbReference>